<dbReference type="RefSeq" id="WP_209666637.1">
    <property type="nucleotide sequence ID" value="NZ_JAGGMS010000001.1"/>
</dbReference>
<dbReference type="Proteomes" id="UP000741013">
    <property type="component" value="Unassembled WGS sequence"/>
</dbReference>
<dbReference type="PANTHER" id="PTHR38444">
    <property type="entry name" value="ENTEROBACTIN BIOSYNTHESIS PROTEIN YBDZ"/>
    <property type="match status" value="1"/>
</dbReference>
<accession>A0ABS4PVL3</accession>
<dbReference type="InterPro" id="IPR038020">
    <property type="entry name" value="MbtH-like_sf"/>
</dbReference>
<reference evidence="2 3" key="1">
    <citation type="submission" date="2021-03" db="EMBL/GenBank/DDBJ databases">
        <title>Sequencing the genomes of 1000 actinobacteria strains.</title>
        <authorList>
            <person name="Klenk H.-P."/>
        </authorList>
    </citation>
    <scope>NUCLEOTIDE SEQUENCE [LARGE SCALE GENOMIC DNA]</scope>
    <source>
        <strain evidence="2 3">DSM 45510</strain>
    </source>
</reference>
<dbReference type="SMART" id="SM00923">
    <property type="entry name" value="MbtH"/>
    <property type="match status" value="1"/>
</dbReference>
<dbReference type="Pfam" id="PF03621">
    <property type="entry name" value="MbtH"/>
    <property type="match status" value="1"/>
</dbReference>
<feature type="domain" description="MbtH-like" evidence="1">
    <location>
        <begin position="3"/>
        <end position="53"/>
    </location>
</feature>
<keyword evidence="3" id="KW-1185">Reference proteome</keyword>
<dbReference type="Gene3D" id="3.90.820.10">
    <property type="entry name" value="Structural Genomics, Unknown Function 30-nov-00 1gh9 Mol_id"/>
    <property type="match status" value="1"/>
</dbReference>
<evidence type="ECO:0000313" key="3">
    <source>
        <dbReference type="Proteomes" id="UP000741013"/>
    </source>
</evidence>
<sequence length="70" mass="8095">MTNPFENPEGNYLVLRNHEGQHSLWPAHLAVPAGWETVHGEAGLDECREYVERYWTDMRPVSLAARMDSR</sequence>
<dbReference type="InterPro" id="IPR037407">
    <property type="entry name" value="MLP_fam"/>
</dbReference>
<dbReference type="EMBL" id="JAGGMS010000001">
    <property type="protein sequence ID" value="MBP2183467.1"/>
    <property type="molecule type" value="Genomic_DNA"/>
</dbReference>
<evidence type="ECO:0000259" key="1">
    <source>
        <dbReference type="SMART" id="SM00923"/>
    </source>
</evidence>
<dbReference type="PANTHER" id="PTHR38444:SF1">
    <property type="entry name" value="ENTEROBACTIN BIOSYNTHESIS PROTEIN YBDZ"/>
    <property type="match status" value="1"/>
</dbReference>
<evidence type="ECO:0000313" key="2">
    <source>
        <dbReference type="EMBL" id="MBP2183467.1"/>
    </source>
</evidence>
<dbReference type="SUPFAM" id="SSF160582">
    <property type="entry name" value="MbtH-like"/>
    <property type="match status" value="1"/>
</dbReference>
<dbReference type="InterPro" id="IPR005153">
    <property type="entry name" value="MbtH-like_dom"/>
</dbReference>
<protein>
    <submittedName>
        <fullName evidence="2">MbtH protein</fullName>
    </submittedName>
</protein>
<gene>
    <name evidence="2" type="ORF">JOM49_004993</name>
</gene>
<comment type="caution">
    <text evidence="2">The sequence shown here is derived from an EMBL/GenBank/DDBJ whole genome shotgun (WGS) entry which is preliminary data.</text>
</comment>
<name>A0ABS4PVL3_9PSEU</name>
<organism evidence="2 3">
    <name type="scientific">Amycolatopsis magusensis</name>
    <dbReference type="NCBI Taxonomy" id="882444"/>
    <lineage>
        <taxon>Bacteria</taxon>
        <taxon>Bacillati</taxon>
        <taxon>Actinomycetota</taxon>
        <taxon>Actinomycetes</taxon>
        <taxon>Pseudonocardiales</taxon>
        <taxon>Pseudonocardiaceae</taxon>
        <taxon>Amycolatopsis</taxon>
    </lineage>
</organism>
<proteinExistence type="predicted"/>